<feature type="domain" description="Thioredoxin" evidence="3">
    <location>
        <begin position="28"/>
        <end position="184"/>
    </location>
</feature>
<gene>
    <name evidence="4" type="ORF">SAMN05421847_0537</name>
</gene>
<dbReference type="Gene3D" id="3.40.30.10">
    <property type="entry name" value="Glutaredoxin"/>
    <property type="match status" value="1"/>
</dbReference>
<keyword evidence="4" id="KW-0413">Isomerase</keyword>
<protein>
    <submittedName>
        <fullName evidence="4">Thiol-disulfide isomerase or thioredoxin</fullName>
    </submittedName>
</protein>
<dbReference type="SUPFAM" id="SSF52833">
    <property type="entry name" value="Thioredoxin-like"/>
    <property type="match status" value="1"/>
</dbReference>
<dbReference type="RefSeq" id="WP_103913020.1">
    <property type="nucleotide sequence ID" value="NZ_FNUS01000001.1"/>
</dbReference>
<proteinExistence type="predicted"/>
<feature type="signal peptide" evidence="2">
    <location>
        <begin position="1"/>
        <end position="18"/>
    </location>
</feature>
<dbReference type="PROSITE" id="PS51257">
    <property type="entry name" value="PROKAR_LIPOPROTEIN"/>
    <property type="match status" value="1"/>
</dbReference>
<dbReference type="PROSITE" id="PS00194">
    <property type="entry name" value="THIOREDOXIN_1"/>
    <property type="match status" value="1"/>
</dbReference>
<dbReference type="PANTHER" id="PTHR42852:SF17">
    <property type="entry name" value="THIOREDOXIN-LIKE PROTEIN HI_1115"/>
    <property type="match status" value="1"/>
</dbReference>
<keyword evidence="5" id="KW-1185">Reference proteome</keyword>
<dbReference type="EMBL" id="FNUS01000001">
    <property type="protein sequence ID" value="SEF64747.1"/>
    <property type="molecule type" value="Genomic_DNA"/>
</dbReference>
<reference evidence="5" key="1">
    <citation type="submission" date="2016-10" db="EMBL/GenBank/DDBJ databases">
        <authorList>
            <person name="Varghese N."/>
            <person name="Submissions S."/>
        </authorList>
    </citation>
    <scope>NUCLEOTIDE SEQUENCE [LARGE SCALE GENOMIC DNA]</scope>
    <source>
        <strain evidence="5">DSM 21580</strain>
    </source>
</reference>
<dbReference type="Proteomes" id="UP000236738">
    <property type="component" value="Unassembled WGS sequence"/>
</dbReference>
<dbReference type="PANTHER" id="PTHR42852">
    <property type="entry name" value="THIOL:DISULFIDE INTERCHANGE PROTEIN DSBE"/>
    <property type="match status" value="1"/>
</dbReference>
<evidence type="ECO:0000256" key="1">
    <source>
        <dbReference type="ARBA" id="ARBA00023284"/>
    </source>
</evidence>
<dbReference type="PROSITE" id="PS51352">
    <property type="entry name" value="THIOREDOXIN_2"/>
    <property type="match status" value="1"/>
</dbReference>
<keyword evidence="2" id="KW-0732">Signal</keyword>
<evidence type="ECO:0000313" key="4">
    <source>
        <dbReference type="EMBL" id="SEF64747.1"/>
    </source>
</evidence>
<sequence length="187" mass="21216">MRKLILPLLILSALSACKKESTKTEDSAVKNDSVAAVSTSSTPTTPVNLKEYSIAQTAEYLKNKDNDTLYVTNFFATWCGPCMAEIPHFKEKIKELKGQPVKFTFIDIDEKEDWETKVKDFAATNNLQDHIILLDNKKLDQDFFKNNFEKWDGSGIPYTIMKKGKRTEETLGSMSAEMLDQKLASFK</sequence>
<evidence type="ECO:0000256" key="2">
    <source>
        <dbReference type="SAM" id="SignalP"/>
    </source>
</evidence>
<dbReference type="InterPro" id="IPR036249">
    <property type="entry name" value="Thioredoxin-like_sf"/>
</dbReference>
<name>A0A1H5TRW3_9FLAO</name>
<dbReference type="GO" id="GO:0016853">
    <property type="term" value="F:isomerase activity"/>
    <property type="evidence" value="ECO:0007669"/>
    <property type="project" value="UniProtKB-KW"/>
</dbReference>
<feature type="chain" id="PRO_5009285342" evidence="2">
    <location>
        <begin position="19"/>
        <end position="187"/>
    </location>
</feature>
<organism evidence="4 5">
    <name type="scientific">Halpernia humi</name>
    <dbReference type="NCBI Taxonomy" id="493375"/>
    <lineage>
        <taxon>Bacteria</taxon>
        <taxon>Pseudomonadati</taxon>
        <taxon>Bacteroidota</taxon>
        <taxon>Flavobacteriia</taxon>
        <taxon>Flavobacteriales</taxon>
        <taxon>Weeksellaceae</taxon>
        <taxon>Chryseobacterium group</taxon>
        <taxon>Halpernia</taxon>
    </lineage>
</organism>
<dbReference type="CDD" id="cd02966">
    <property type="entry name" value="TlpA_like_family"/>
    <property type="match status" value="1"/>
</dbReference>
<evidence type="ECO:0000313" key="5">
    <source>
        <dbReference type="Proteomes" id="UP000236738"/>
    </source>
</evidence>
<dbReference type="InterPro" id="IPR013766">
    <property type="entry name" value="Thioredoxin_domain"/>
</dbReference>
<evidence type="ECO:0000259" key="3">
    <source>
        <dbReference type="PROSITE" id="PS51352"/>
    </source>
</evidence>
<dbReference type="Pfam" id="PF00085">
    <property type="entry name" value="Thioredoxin"/>
    <property type="match status" value="1"/>
</dbReference>
<keyword evidence="1" id="KW-0676">Redox-active center</keyword>
<dbReference type="InterPro" id="IPR050553">
    <property type="entry name" value="Thioredoxin_ResA/DsbE_sf"/>
</dbReference>
<dbReference type="AlphaFoldDB" id="A0A1H5TRW3"/>
<dbReference type="OrthoDB" id="9815205at2"/>
<dbReference type="InterPro" id="IPR017937">
    <property type="entry name" value="Thioredoxin_CS"/>
</dbReference>
<accession>A0A1H5TRW3</accession>